<protein>
    <submittedName>
        <fullName evidence="2">Uncharacterized protein</fullName>
    </submittedName>
</protein>
<dbReference type="AlphaFoldDB" id="A0A3B6ENH1"/>
<dbReference type="Gramene" id="TraesRN3A0101034700.1">
    <property type="protein sequence ID" value="TraesRN3A0101034700.1"/>
    <property type="gene ID" value="TraesRN3A0101034700"/>
</dbReference>
<dbReference type="Gramene" id="TraesSTA3A03G01480250.1">
    <property type="protein sequence ID" value="TraesSTA3A03G01480250.1"/>
    <property type="gene ID" value="TraesSTA3A03G01480250"/>
</dbReference>
<evidence type="ECO:0000313" key="2">
    <source>
        <dbReference type="EnsemblPlants" id="TraesCS3A02G436400.1"/>
    </source>
</evidence>
<reference evidence="2" key="1">
    <citation type="submission" date="2018-08" db="EMBL/GenBank/DDBJ databases">
        <authorList>
            <person name="Rossello M."/>
        </authorList>
    </citation>
    <scope>NUCLEOTIDE SEQUENCE [LARGE SCALE GENOMIC DNA]</scope>
    <source>
        <strain evidence="2">cv. Chinese Spring</strain>
    </source>
</reference>
<dbReference type="Gramene" id="TraesJUL3A03G01500770.1">
    <property type="protein sequence ID" value="TraesJUL3A03G01500770.1"/>
    <property type="gene ID" value="TraesJUL3A03G01500770"/>
</dbReference>
<dbReference type="Gramene" id="TraesCS3A03G1015700.1">
    <property type="protein sequence ID" value="TraesCS3A03G1015700.1.CDS"/>
    <property type="gene ID" value="TraesCS3A03G1015700"/>
</dbReference>
<dbReference type="Gramene" id="TraesCAD_scaffold_058566_01G000200.1">
    <property type="protein sequence ID" value="TraesCAD_scaffold_058566_01G000200.1"/>
    <property type="gene ID" value="TraesCAD_scaffold_058566_01G000200"/>
</dbReference>
<dbReference type="Gramene" id="TraesLAC3A03G01432350.1">
    <property type="protein sequence ID" value="TraesLAC3A03G01432350.1"/>
    <property type="gene ID" value="TraesLAC3A03G01432350"/>
</dbReference>
<dbReference type="Gramene" id="TraesMAC3A03G01486700.1">
    <property type="protein sequence ID" value="TraesMAC3A03G01486700.1"/>
    <property type="gene ID" value="TraesMAC3A03G01486700"/>
</dbReference>
<name>A0A3B6ENH1_WHEAT</name>
<evidence type="ECO:0000313" key="3">
    <source>
        <dbReference type="Proteomes" id="UP000019116"/>
    </source>
</evidence>
<dbReference type="Gramene" id="TraesNOR3A03G01509770.1">
    <property type="protein sequence ID" value="TraesNOR3A03G01509770.1"/>
    <property type="gene ID" value="TraesNOR3A03G01509770"/>
</dbReference>
<feature type="region of interest" description="Disordered" evidence="1">
    <location>
        <begin position="1"/>
        <end position="42"/>
    </location>
</feature>
<organism evidence="2">
    <name type="scientific">Triticum aestivum</name>
    <name type="common">Wheat</name>
    <dbReference type="NCBI Taxonomy" id="4565"/>
    <lineage>
        <taxon>Eukaryota</taxon>
        <taxon>Viridiplantae</taxon>
        <taxon>Streptophyta</taxon>
        <taxon>Embryophyta</taxon>
        <taxon>Tracheophyta</taxon>
        <taxon>Spermatophyta</taxon>
        <taxon>Magnoliopsida</taxon>
        <taxon>Liliopsida</taxon>
        <taxon>Poales</taxon>
        <taxon>Poaceae</taxon>
        <taxon>BOP clade</taxon>
        <taxon>Pooideae</taxon>
        <taxon>Triticodae</taxon>
        <taxon>Triticeae</taxon>
        <taxon>Triticinae</taxon>
        <taxon>Triticum</taxon>
    </lineage>
</organism>
<dbReference type="Gramene" id="TraesSYM3A03G01511590.1">
    <property type="protein sequence ID" value="TraesSYM3A03G01511590.1"/>
    <property type="gene ID" value="TraesSYM3A03G01511590"/>
</dbReference>
<dbReference type="Proteomes" id="UP000019116">
    <property type="component" value="Chromosome 3A"/>
</dbReference>
<dbReference type="OMA" id="TCHALEV"/>
<evidence type="ECO:0000256" key="1">
    <source>
        <dbReference type="SAM" id="MobiDB-lite"/>
    </source>
</evidence>
<dbReference type="Gramene" id="TraesROB_scaffold_066017_01G000100.1">
    <property type="protein sequence ID" value="TraesROB_scaffold_066017_01G000100.1"/>
    <property type="gene ID" value="TraesROB_scaffold_066017_01G000100"/>
</dbReference>
<accession>A0A3B6ENH1</accession>
<dbReference type="EnsemblPlants" id="TraesCS3A02G436400.1">
    <property type="protein sequence ID" value="TraesCS3A02G436400.1"/>
    <property type="gene ID" value="TraesCS3A02G436400"/>
</dbReference>
<dbReference type="Gramene" id="TraesWEE_scaffold_066658_01G000100.1">
    <property type="protein sequence ID" value="TraesWEE_scaffold_066658_01G000100.1"/>
    <property type="gene ID" value="TraesWEE_scaffold_066658_01G000100"/>
</dbReference>
<proteinExistence type="predicted"/>
<dbReference type="Gramene" id="TraesCLE_scaffold_032075_01G000100.1">
    <property type="protein sequence ID" value="TraesCLE_scaffold_032075_01G000100.1"/>
    <property type="gene ID" value="TraesCLE_scaffold_032075_01G000100"/>
</dbReference>
<dbReference type="Gramene" id="TraesARI3A03G01509970.1">
    <property type="protein sequence ID" value="TraesARI3A03G01509970.1"/>
    <property type="gene ID" value="TraesARI3A03G01509970"/>
</dbReference>
<sequence>MPRAGHGLPSPPRKAAPPCTGGGRSPVFPVGPGPRHHTLGDSGRGHRLAVVMVRDFAEVAACACRLRSSGTLLLEPPLRRRTSTCHASEVEAEPSGKGAPTHRVLWSAGRLTATFGSVILVSLSKRQLVFEKEEAVRDREISVLAVHGASLPLGSFSAGVRATAVAGNRPNRGLQS</sequence>
<keyword evidence="3" id="KW-1185">Reference proteome</keyword>
<dbReference type="Gramene" id="TraesCS3A02G436400.1">
    <property type="protein sequence ID" value="TraesCS3A02G436400.1"/>
    <property type="gene ID" value="TraesCS3A02G436400"/>
</dbReference>
<reference evidence="2" key="2">
    <citation type="submission" date="2018-10" db="UniProtKB">
        <authorList>
            <consortium name="EnsemblPlants"/>
        </authorList>
    </citation>
    <scope>IDENTIFICATION</scope>
</reference>